<dbReference type="Gene3D" id="3.90.1170.50">
    <property type="entry name" value="Aldehyde oxidase/xanthine dehydrogenase, a/b hammerhead"/>
    <property type="match status" value="1"/>
</dbReference>
<dbReference type="AlphaFoldDB" id="A0A7W3QMG1"/>
<feature type="domain" description="Aldehyde oxidase/xanthine dehydrogenase a/b hammerhead" evidence="2">
    <location>
        <begin position="32"/>
        <end position="138"/>
    </location>
</feature>
<dbReference type="PANTHER" id="PTHR11908">
    <property type="entry name" value="XANTHINE DEHYDROGENASE"/>
    <property type="match status" value="1"/>
</dbReference>
<dbReference type="Pfam" id="PF02738">
    <property type="entry name" value="MoCoBD_1"/>
    <property type="match status" value="1"/>
</dbReference>
<keyword evidence="4" id="KW-1185">Reference proteome</keyword>
<dbReference type="InterPro" id="IPR046867">
    <property type="entry name" value="AldOxase/xan_DH_MoCoBD2"/>
</dbReference>
<dbReference type="InterPro" id="IPR017609">
    <property type="entry name" value="Xanthine_dehydrogenase_dsu"/>
</dbReference>
<dbReference type="InterPro" id="IPR008274">
    <property type="entry name" value="AldOxase/xan_DH_MoCoBD1"/>
</dbReference>
<dbReference type="InterPro" id="IPR036856">
    <property type="entry name" value="Ald_Oxase/Xan_DH_a/b_sf"/>
</dbReference>
<dbReference type="InterPro" id="IPR037165">
    <property type="entry name" value="AldOxase/xan_DH_Mopterin-bd_sf"/>
</dbReference>
<dbReference type="NCBIfam" id="TIGR03196">
    <property type="entry name" value="pucD"/>
    <property type="match status" value="1"/>
</dbReference>
<dbReference type="Pfam" id="PF20256">
    <property type="entry name" value="MoCoBD_2"/>
    <property type="match status" value="1"/>
</dbReference>
<dbReference type="SUPFAM" id="SSF56003">
    <property type="entry name" value="Molybdenum cofactor-binding domain"/>
    <property type="match status" value="1"/>
</dbReference>
<dbReference type="SMART" id="SM01008">
    <property type="entry name" value="Ald_Xan_dh_C"/>
    <property type="match status" value="1"/>
</dbReference>
<dbReference type="Pfam" id="PF01315">
    <property type="entry name" value="Ald_Xan_dh_C"/>
    <property type="match status" value="1"/>
</dbReference>
<dbReference type="EMBL" id="JACJIA010000005">
    <property type="protein sequence ID" value="MBA8952525.1"/>
    <property type="molecule type" value="Genomic_DNA"/>
</dbReference>
<evidence type="ECO:0000259" key="2">
    <source>
        <dbReference type="SMART" id="SM01008"/>
    </source>
</evidence>
<dbReference type="InterPro" id="IPR000674">
    <property type="entry name" value="Ald_Oxase/Xan_DH_a/b"/>
</dbReference>
<dbReference type="Proteomes" id="UP000572680">
    <property type="component" value="Unassembled WGS sequence"/>
</dbReference>
<feature type="region of interest" description="Disordered" evidence="1">
    <location>
        <begin position="1"/>
        <end position="31"/>
    </location>
</feature>
<evidence type="ECO:0000313" key="4">
    <source>
        <dbReference type="Proteomes" id="UP000572680"/>
    </source>
</evidence>
<organism evidence="3 4">
    <name type="scientific">Actinomadura namibiensis</name>
    <dbReference type="NCBI Taxonomy" id="182080"/>
    <lineage>
        <taxon>Bacteria</taxon>
        <taxon>Bacillati</taxon>
        <taxon>Actinomycetota</taxon>
        <taxon>Actinomycetes</taxon>
        <taxon>Streptosporangiales</taxon>
        <taxon>Thermomonosporaceae</taxon>
        <taxon>Actinomadura</taxon>
    </lineage>
</organism>
<feature type="region of interest" description="Disordered" evidence="1">
    <location>
        <begin position="424"/>
        <end position="445"/>
    </location>
</feature>
<proteinExistence type="predicted"/>
<dbReference type="PANTHER" id="PTHR11908:SF157">
    <property type="entry name" value="XANTHINE DEHYDROGENASE SUBUNIT D-RELATED"/>
    <property type="match status" value="1"/>
</dbReference>
<dbReference type="GO" id="GO:0016491">
    <property type="term" value="F:oxidoreductase activity"/>
    <property type="evidence" value="ECO:0007669"/>
    <property type="project" value="InterPro"/>
</dbReference>
<name>A0A7W3QMG1_ACTNM</name>
<protein>
    <submittedName>
        <fullName evidence="3">Xanthine dehydrogenase D subunit</fullName>
    </submittedName>
</protein>
<comment type="caution">
    <text evidence="3">The sequence shown here is derived from an EMBL/GenBank/DDBJ whole genome shotgun (WGS) entry which is preliminary data.</text>
</comment>
<dbReference type="GO" id="GO:0005506">
    <property type="term" value="F:iron ion binding"/>
    <property type="evidence" value="ECO:0007669"/>
    <property type="project" value="InterPro"/>
</dbReference>
<dbReference type="InterPro" id="IPR016208">
    <property type="entry name" value="Ald_Oxase/xanthine_DH-like"/>
</dbReference>
<dbReference type="Gene3D" id="3.30.365.10">
    <property type="entry name" value="Aldehyde oxidase/xanthine dehydrogenase, molybdopterin binding domain"/>
    <property type="match status" value="4"/>
</dbReference>
<accession>A0A7W3QMG1</accession>
<evidence type="ECO:0000313" key="3">
    <source>
        <dbReference type="EMBL" id="MBA8952525.1"/>
    </source>
</evidence>
<sequence length="775" mass="81881">MSTMTTGRRARATTPDGVGASARRPDGIPKVRGTFEYSSDLRREGMLWGATLRSPHPHARIVRIDTAPALAVPGVRAVLTHQDVPGSGTYGMKVPDQPVLARDVVRHQGEPVAVVAADDPEAARRALERIVVEYAVLPPLTDPGRALDPDAPRVHPGGNLVRHVRIRHGDVAAARARADVVVSGEYEVGMQDQAFLGPESGLAVPDGEGGVDLYVSAQWLHEDQRQVAASLGLPRERVRLTMAGVGGAFGGREDLSVHIHACLLALRTGRPVKMVYNREESFFGHVHRHPARIRVEHGATRDGKIIHLTARLLLDGGAYTSTSQIVIANACYFAAGAYEVPNADIDGHAVFTHNPPCGAMRGFGAVQSAYAVESNMDKLARALGMDPVDLRVRNAMTTGTVLPTGQAVDGPAPVRELLERLRATPLPPDPGHHRDPRAWPGGLGNVTRGESLRRGVGYAVGVKAIGYSGGVDDICTARVTVAVRDGRPHAEVYTASAECGQGVVTVQAQVARTELGVADVTVRNADTLIGDSGSSSASRQTWMTAGAVQGACRAVRARVLDRAARVLGAVPDDLALEGGAVVDAASGDVAIPLAELLAGEELAATFEYHHRATEPVDPERGQGDAHIAFAFAAHRAVVEVDTELGLVRVVEMATAEDVGRAINPLAVEGQIEGGTAQGLGLALMEEVRVVDGRVRNPSFTDYLIPTILDMPPVRIDLLETPHPDAPYGLNGVGEPPTLSSTPAIVNALRDATGLELPRVPVRPDQLAGIEEVSTS</sequence>
<evidence type="ECO:0000256" key="1">
    <source>
        <dbReference type="SAM" id="MobiDB-lite"/>
    </source>
</evidence>
<dbReference type="SUPFAM" id="SSF54665">
    <property type="entry name" value="CO dehydrogenase molybdoprotein N-domain-like"/>
    <property type="match status" value="1"/>
</dbReference>
<reference evidence="3 4" key="1">
    <citation type="submission" date="2020-08" db="EMBL/GenBank/DDBJ databases">
        <title>Genomic Encyclopedia of Type Strains, Phase IV (KMG-IV): sequencing the most valuable type-strain genomes for metagenomic binning, comparative biology and taxonomic classification.</title>
        <authorList>
            <person name="Goeker M."/>
        </authorList>
    </citation>
    <scope>NUCLEOTIDE SEQUENCE [LARGE SCALE GENOMIC DNA]</scope>
    <source>
        <strain evidence="3 4">DSM 44197</strain>
    </source>
</reference>
<gene>
    <name evidence="3" type="ORF">HNR61_004171</name>
</gene>